<dbReference type="Pfam" id="PF02518">
    <property type="entry name" value="HATPase_c"/>
    <property type="match status" value="1"/>
</dbReference>
<dbReference type="InterPro" id="IPR036097">
    <property type="entry name" value="HisK_dim/P_sf"/>
</dbReference>
<keyword evidence="5 9" id="KW-0418">Kinase</keyword>
<evidence type="ECO:0000256" key="3">
    <source>
        <dbReference type="ARBA" id="ARBA00022553"/>
    </source>
</evidence>
<accession>A0ABX4NEZ1</accession>
<reference evidence="9 10" key="1">
    <citation type="submission" date="2017-07" db="EMBL/GenBank/DDBJ databases">
        <title>Leptospira spp. isolated from tropical soils.</title>
        <authorList>
            <person name="Thibeaux R."/>
            <person name="Iraola G."/>
            <person name="Ferres I."/>
            <person name="Bierque E."/>
            <person name="Girault D."/>
            <person name="Soupe-Gilbert M.-E."/>
            <person name="Picardeau M."/>
            <person name="Goarant C."/>
        </authorList>
    </citation>
    <scope>NUCLEOTIDE SEQUENCE [LARGE SCALE GENOMIC DNA]</scope>
    <source>
        <strain evidence="9 10">JW2-C-B1</strain>
    </source>
</reference>
<evidence type="ECO:0000256" key="2">
    <source>
        <dbReference type="ARBA" id="ARBA00012438"/>
    </source>
</evidence>
<dbReference type="SUPFAM" id="SSF47384">
    <property type="entry name" value="Homodimeric domain of signal transducing histidine kinase"/>
    <property type="match status" value="1"/>
</dbReference>
<dbReference type="Pfam" id="PF05227">
    <property type="entry name" value="CHASE3"/>
    <property type="match status" value="1"/>
</dbReference>
<dbReference type="SMART" id="SM00388">
    <property type="entry name" value="HisKA"/>
    <property type="match status" value="1"/>
</dbReference>
<dbReference type="PANTHER" id="PTHR42878">
    <property type="entry name" value="TWO-COMPONENT HISTIDINE KINASE"/>
    <property type="match status" value="1"/>
</dbReference>
<keyword evidence="6" id="KW-0175">Coiled coil</keyword>
<dbReference type="InterPro" id="IPR003661">
    <property type="entry name" value="HisK_dim/P_dom"/>
</dbReference>
<proteinExistence type="predicted"/>
<evidence type="ECO:0000256" key="4">
    <source>
        <dbReference type="ARBA" id="ARBA00022679"/>
    </source>
</evidence>
<dbReference type="CDD" id="cd00082">
    <property type="entry name" value="HisKA"/>
    <property type="match status" value="1"/>
</dbReference>
<dbReference type="InterPro" id="IPR050351">
    <property type="entry name" value="BphY/WalK/GraS-like"/>
</dbReference>
<evidence type="ECO:0000313" key="9">
    <source>
        <dbReference type="EMBL" id="PJZ31103.1"/>
    </source>
</evidence>
<dbReference type="InterPro" id="IPR005467">
    <property type="entry name" value="His_kinase_dom"/>
</dbReference>
<comment type="catalytic activity">
    <reaction evidence="1">
        <text>ATP + protein L-histidine = ADP + protein N-phospho-L-histidine.</text>
        <dbReference type="EC" id="2.7.13.3"/>
    </reaction>
</comment>
<keyword evidence="7" id="KW-0812">Transmembrane</keyword>
<keyword evidence="4" id="KW-0808">Transferase</keyword>
<dbReference type="PROSITE" id="PS50109">
    <property type="entry name" value="HIS_KIN"/>
    <property type="match status" value="1"/>
</dbReference>
<dbReference type="PANTHER" id="PTHR42878:SF15">
    <property type="entry name" value="BACTERIOPHYTOCHROME"/>
    <property type="match status" value="1"/>
</dbReference>
<dbReference type="Proteomes" id="UP000231919">
    <property type="component" value="Unassembled WGS sequence"/>
</dbReference>
<dbReference type="Gene3D" id="1.10.287.130">
    <property type="match status" value="1"/>
</dbReference>
<evidence type="ECO:0000259" key="8">
    <source>
        <dbReference type="PROSITE" id="PS50109"/>
    </source>
</evidence>
<evidence type="ECO:0000256" key="5">
    <source>
        <dbReference type="ARBA" id="ARBA00022777"/>
    </source>
</evidence>
<keyword evidence="7" id="KW-0472">Membrane</keyword>
<dbReference type="CDD" id="cd19410">
    <property type="entry name" value="HK9-like_sensor"/>
    <property type="match status" value="1"/>
</dbReference>
<evidence type="ECO:0000256" key="1">
    <source>
        <dbReference type="ARBA" id="ARBA00000085"/>
    </source>
</evidence>
<dbReference type="GO" id="GO:0016301">
    <property type="term" value="F:kinase activity"/>
    <property type="evidence" value="ECO:0007669"/>
    <property type="project" value="UniProtKB-KW"/>
</dbReference>
<dbReference type="EMBL" id="NPDP01000005">
    <property type="protein sequence ID" value="PJZ31103.1"/>
    <property type="molecule type" value="Genomic_DNA"/>
</dbReference>
<evidence type="ECO:0000256" key="6">
    <source>
        <dbReference type="SAM" id="Coils"/>
    </source>
</evidence>
<feature type="transmembrane region" description="Helical" evidence="7">
    <location>
        <begin position="14"/>
        <end position="36"/>
    </location>
</feature>
<dbReference type="PRINTS" id="PR00344">
    <property type="entry name" value="BCTRLSENSOR"/>
</dbReference>
<dbReference type="InterPro" id="IPR007891">
    <property type="entry name" value="CHASE3"/>
</dbReference>
<dbReference type="EC" id="2.7.13.3" evidence="2"/>
<dbReference type="InterPro" id="IPR004358">
    <property type="entry name" value="Sig_transdc_His_kin-like_C"/>
</dbReference>
<protein>
    <recommendedName>
        <fullName evidence="2">histidine kinase</fullName>
        <ecNumber evidence="2">2.7.13.3</ecNumber>
    </recommendedName>
</protein>
<evidence type="ECO:0000313" key="10">
    <source>
        <dbReference type="Proteomes" id="UP000231919"/>
    </source>
</evidence>
<keyword evidence="7" id="KW-1133">Transmembrane helix</keyword>
<feature type="domain" description="Histidine kinase" evidence="8">
    <location>
        <begin position="250"/>
        <end position="464"/>
    </location>
</feature>
<dbReference type="SUPFAM" id="SSF55874">
    <property type="entry name" value="ATPase domain of HSP90 chaperone/DNA topoisomerase II/histidine kinase"/>
    <property type="match status" value="1"/>
</dbReference>
<keyword evidence="10" id="KW-1185">Reference proteome</keyword>
<sequence>MFEVALKSAIEKNIVLGLSVIVALNIVIAGASFYGLQQSEKLKEWETHTQEVLISLEETLSAFGEIHSIIRGFILFTDPNFLKNFYDTKAEIYDRLNKVDGLIRDNPEQQKRLKLVRSMIDEKIAYLEEQVVERQRRSIQSYSVPFRSPKGIPLTEKIKDVLREMKKEEAILLTARKKKSELNLTIATAFVFSGIVLNLSFIILQNFLIYRESKRRRSAENALEESNKNLKTHSAELERSNKDLEAFSYSVSHDLRAPIRAISGFSKILMEDHGNDLGEEGRRILNIVIQNSENMGQLIDDLLEYSRLGRREIAFSVVNMKSMAEKILEEVTNYYPETKIETIVGDLPQAKADSGLLKQLLFNLVSNAFKYSNKKDFPKVEIGSYQNDGETVFFVKDNGAGFDMKYQHKLFNIFQRLHHVDQFEGTGVGLAIVKRVIEKHDGRVWGEGKPDEGACFYFTLGAHENHG</sequence>
<evidence type="ECO:0000256" key="7">
    <source>
        <dbReference type="SAM" id="Phobius"/>
    </source>
</evidence>
<dbReference type="Gene3D" id="3.30.565.10">
    <property type="entry name" value="Histidine kinase-like ATPase, C-terminal domain"/>
    <property type="match status" value="1"/>
</dbReference>
<gene>
    <name evidence="9" type="ORF">CH378_04035</name>
</gene>
<organism evidence="9 10">
    <name type="scientific">Leptospira kmetyi</name>
    <dbReference type="NCBI Taxonomy" id="408139"/>
    <lineage>
        <taxon>Bacteria</taxon>
        <taxon>Pseudomonadati</taxon>
        <taxon>Spirochaetota</taxon>
        <taxon>Spirochaetia</taxon>
        <taxon>Leptospirales</taxon>
        <taxon>Leptospiraceae</taxon>
        <taxon>Leptospira</taxon>
    </lineage>
</organism>
<feature type="transmembrane region" description="Helical" evidence="7">
    <location>
        <begin position="184"/>
        <end position="208"/>
    </location>
</feature>
<feature type="coiled-coil region" evidence="6">
    <location>
        <begin position="216"/>
        <end position="243"/>
    </location>
</feature>
<dbReference type="InterPro" id="IPR036890">
    <property type="entry name" value="HATPase_C_sf"/>
</dbReference>
<dbReference type="SMART" id="SM00387">
    <property type="entry name" value="HATPase_c"/>
    <property type="match status" value="1"/>
</dbReference>
<dbReference type="Pfam" id="PF00512">
    <property type="entry name" value="HisKA"/>
    <property type="match status" value="1"/>
</dbReference>
<comment type="caution">
    <text evidence="9">The sequence shown here is derived from an EMBL/GenBank/DDBJ whole genome shotgun (WGS) entry which is preliminary data.</text>
</comment>
<name>A0ABX4NEZ1_9LEPT</name>
<dbReference type="RefSeq" id="WP_100754927.1">
    <property type="nucleotide sequence ID" value="NZ_NPDP01000005.1"/>
</dbReference>
<dbReference type="InterPro" id="IPR003594">
    <property type="entry name" value="HATPase_dom"/>
</dbReference>
<keyword evidence="3" id="KW-0597">Phosphoprotein</keyword>